<evidence type="ECO:0000313" key="3">
    <source>
        <dbReference type="Proteomes" id="UP000535890"/>
    </source>
</evidence>
<dbReference type="EMBL" id="JACCBN010000001">
    <property type="protein sequence ID" value="NYD34207.1"/>
    <property type="molecule type" value="Genomic_DNA"/>
</dbReference>
<sequence length="142" mass="13879">MAYAGKNATATASSAQNGAPASVSCGGGNAYAVNQNGHTFCVSGKYYSFTYAPNKIDLTLDLPTAPPKKSSSSSSTVQKASTSTGSSSSKGSSSKDSSSTKSSSSGSKDSSSGKGSSSESKGSGSTNSGSGATKLVTLTKKN</sequence>
<dbReference type="Proteomes" id="UP000535890">
    <property type="component" value="Unassembled WGS sequence"/>
</dbReference>
<feature type="region of interest" description="Disordered" evidence="1">
    <location>
        <begin position="58"/>
        <end position="142"/>
    </location>
</feature>
<evidence type="ECO:0000256" key="1">
    <source>
        <dbReference type="SAM" id="MobiDB-lite"/>
    </source>
</evidence>
<organism evidence="2 3">
    <name type="scientific">Actinomycetospora corticicola</name>
    <dbReference type="NCBI Taxonomy" id="663602"/>
    <lineage>
        <taxon>Bacteria</taxon>
        <taxon>Bacillati</taxon>
        <taxon>Actinomycetota</taxon>
        <taxon>Actinomycetes</taxon>
        <taxon>Pseudonocardiales</taxon>
        <taxon>Pseudonocardiaceae</taxon>
        <taxon>Actinomycetospora</taxon>
    </lineage>
</organism>
<dbReference type="PROSITE" id="PS51257">
    <property type="entry name" value="PROKAR_LIPOPROTEIN"/>
    <property type="match status" value="1"/>
</dbReference>
<keyword evidence="3" id="KW-1185">Reference proteome</keyword>
<proteinExistence type="predicted"/>
<comment type="caution">
    <text evidence="2">The sequence shown here is derived from an EMBL/GenBank/DDBJ whole genome shotgun (WGS) entry which is preliminary data.</text>
</comment>
<protein>
    <submittedName>
        <fullName evidence="2">Cobalamin biosynthesis Mg chelatase CobN</fullName>
    </submittedName>
</protein>
<name>A0A7Y9J3M7_9PSEU</name>
<evidence type="ECO:0000313" key="2">
    <source>
        <dbReference type="EMBL" id="NYD34207.1"/>
    </source>
</evidence>
<dbReference type="AlphaFoldDB" id="A0A7Y9J3M7"/>
<accession>A0A7Y9J3M7</accession>
<dbReference type="RefSeq" id="WP_179792178.1">
    <property type="nucleotide sequence ID" value="NZ_BAABHP010000012.1"/>
</dbReference>
<reference evidence="2 3" key="1">
    <citation type="submission" date="2020-07" db="EMBL/GenBank/DDBJ databases">
        <title>Sequencing the genomes of 1000 actinobacteria strains.</title>
        <authorList>
            <person name="Klenk H.-P."/>
        </authorList>
    </citation>
    <scope>NUCLEOTIDE SEQUENCE [LARGE SCALE GENOMIC DNA]</scope>
    <source>
        <strain evidence="2 3">DSM 45772</strain>
    </source>
</reference>
<feature type="compositionally biased region" description="Low complexity" evidence="1">
    <location>
        <begin position="67"/>
        <end position="131"/>
    </location>
</feature>
<gene>
    <name evidence="2" type="ORF">BJ983_000309</name>
</gene>